<reference evidence="1 2" key="1">
    <citation type="submission" date="2018-02" db="EMBL/GenBank/DDBJ databases">
        <authorList>
            <person name="Holder M.E."/>
            <person name="Ajami N.J."/>
            <person name="Petrosino J.F."/>
        </authorList>
    </citation>
    <scope>NUCLEOTIDE SEQUENCE [LARGE SCALE GENOMIC DNA]</scope>
    <source>
        <strain evidence="1 2">ATCC 33285</strain>
    </source>
</reference>
<protein>
    <submittedName>
        <fullName evidence="1">Uncharacterized protein</fullName>
    </submittedName>
</protein>
<accession>A0ABM6T6F9</accession>
<evidence type="ECO:0000313" key="2">
    <source>
        <dbReference type="Proteomes" id="UP000238304"/>
    </source>
</evidence>
<gene>
    <name evidence="1" type="ORF">C4H11_03995</name>
</gene>
<dbReference type="Proteomes" id="UP000238304">
    <property type="component" value="Chromosome"/>
</dbReference>
<evidence type="ECO:0000313" key="1">
    <source>
        <dbReference type="EMBL" id="AVM52221.1"/>
    </source>
</evidence>
<keyword evidence="2" id="KW-1185">Reference proteome</keyword>
<organism evidence="1 2">
    <name type="scientific">Bacteroides zoogleoformans</name>
    <dbReference type="NCBI Taxonomy" id="28119"/>
    <lineage>
        <taxon>Bacteria</taxon>
        <taxon>Pseudomonadati</taxon>
        <taxon>Bacteroidota</taxon>
        <taxon>Bacteroidia</taxon>
        <taxon>Bacteroidales</taxon>
        <taxon>Bacteroidaceae</taxon>
        <taxon>Bacteroides</taxon>
    </lineage>
</organism>
<dbReference type="EMBL" id="CP027231">
    <property type="protein sequence ID" value="AVM52221.1"/>
    <property type="molecule type" value="Genomic_DNA"/>
</dbReference>
<proteinExistence type="predicted"/>
<name>A0ABM6T6F9_9BACE</name>
<sequence>MSDEKSAGLPAVKLFEDEEVAAVAPCPLFVDEFVEPAVAAQIEAMLMFVYEVLISNTSG</sequence>